<feature type="domain" description="Reverse transcriptase Ty1/copia-type" evidence="1">
    <location>
        <begin position="457"/>
        <end position="582"/>
    </location>
</feature>
<reference evidence="3" key="1">
    <citation type="submission" date="2020-06" db="EMBL/GenBank/DDBJ databases">
        <authorList>
            <person name="Li T."/>
            <person name="Hu X."/>
            <person name="Zhang T."/>
            <person name="Song X."/>
            <person name="Zhang H."/>
            <person name="Dai N."/>
            <person name="Sheng W."/>
            <person name="Hou X."/>
            <person name="Wei L."/>
        </authorList>
    </citation>
    <scope>NUCLEOTIDE SEQUENCE</scope>
    <source>
        <strain evidence="3">G02</strain>
        <tissue evidence="3">Leaf</tissue>
    </source>
</reference>
<dbReference type="InterPro" id="IPR057670">
    <property type="entry name" value="SH3_retrovirus"/>
</dbReference>
<dbReference type="PANTHER" id="PTHR34222">
    <property type="entry name" value="GAG_PRE-INTEGRS DOMAIN-CONTAINING PROTEIN"/>
    <property type="match status" value="1"/>
</dbReference>
<dbReference type="SUPFAM" id="SSF56672">
    <property type="entry name" value="DNA/RNA polymerases"/>
    <property type="match status" value="1"/>
</dbReference>
<feature type="domain" description="Retroviral polymerase SH3-like" evidence="2">
    <location>
        <begin position="368"/>
        <end position="403"/>
    </location>
</feature>
<name>A0AAW2JBE3_SESRA</name>
<accession>A0AAW2JBE3</accession>
<dbReference type="EMBL" id="JACGWJ010000465">
    <property type="protein sequence ID" value="KAL0292109.1"/>
    <property type="molecule type" value="Genomic_DNA"/>
</dbReference>
<protein>
    <submittedName>
        <fullName evidence="3">Retrovirus-related Pol polyprotein from transposon RE2</fullName>
    </submittedName>
</protein>
<dbReference type="AlphaFoldDB" id="A0AAW2JBE3"/>
<reference evidence="3" key="2">
    <citation type="journal article" date="2024" name="Plant">
        <title>Genomic evolution and insights into agronomic trait innovations of Sesamum species.</title>
        <authorList>
            <person name="Miao H."/>
            <person name="Wang L."/>
            <person name="Qu L."/>
            <person name="Liu H."/>
            <person name="Sun Y."/>
            <person name="Le M."/>
            <person name="Wang Q."/>
            <person name="Wei S."/>
            <person name="Zheng Y."/>
            <person name="Lin W."/>
            <person name="Duan Y."/>
            <person name="Cao H."/>
            <person name="Xiong S."/>
            <person name="Wang X."/>
            <person name="Wei L."/>
            <person name="Li C."/>
            <person name="Ma Q."/>
            <person name="Ju M."/>
            <person name="Zhao R."/>
            <person name="Li G."/>
            <person name="Mu C."/>
            <person name="Tian Q."/>
            <person name="Mei H."/>
            <person name="Zhang T."/>
            <person name="Gao T."/>
            <person name="Zhang H."/>
        </authorList>
    </citation>
    <scope>NUCLEOTIDE SEQUENCE</scope>
    <source>
        <strain evidence="3">G02</strain>
    </source>
</reference>
<proteinExistence type="predicted"/>
<dbReference type="InterPro" id="IPR013103">
    <property type="entry name" value="RVT_2"/>
</dbReference>
<evidence type="ECO:0000313" key="3">
    <source>
        <dbReference type="EMBL" id="KAL0292109.1"/>
    </source>
</evidence>
<gene>
    <name evidence="3" type="ORF">Sradi_7002600</name>
</gene>
<evidence type="ECO:0000259" key="2">
    <source>
        <dbReference type="Pfam" id="PF25597"/>
    </source>
</evidence>
<dbReference type="PANTHER" id="PTHR34222:SF100">
    <property type="entry name" value="CCHC-TYPE DOMAIN-CONTAINING PROTEIN"/>
    <property type="match status" value="1"/>
</dbReference>
<evidence type="ECO:0000259" key="1">
    <source>
        <dbReference type="Pfam" id="PF07727"/>
    </source>
</evidence>
<dbReference type="Pfam" id="PF07727">
    <property type="entry name" value="RVT_2"/>
    <property type="match status" value="1"/>
</dbReference>
<organism evidence="3">
    <name type="scientific">Sesamum radiatum</name>
    <name type="common">Black benniseed</name>
    <dbReference type="NCBI Taxonomy" id="300843"/>
    <lineage>
        <taxon>Eukaryota</taxon>
        <taxon>Viridiplantae</taxon>
        <taxon>Streptophyta</taxon>
        <taxon>Embryophyta</taxon>
        <taxon>Tracheophyta</taxon>
        <taxon>Spermatophyta</taxon>
        <taxon>Magnoliopsida</taxon>
        <taxon>eudicotyledons</taxon>
        <taxon>Gunneridae</taxon>
        <taxon>Pentapetalae</taxon>
        <taxon>asterids</taxon>
        <taxon>lamiids</taxon>
        <taxon>Lamiales</taxon>
        <taxon>Pedaliaceae</taxon>
        <taxon>Sesamum</taxon>
    </lineage>
</organism>
<dbReference type="Pfam" id="PF25597">
    <property type="entry name" value="SH3_retrovirus"/>
    <property type="match status" value="1"/>
</dbReference>
<dbReference type="InterPro" id="IPR043502">
    <property type="entry name" value="DNA/RNA_pol_sf"/>
</dbReference>
<sequence length="583" mass="66805">MDSIENAPKPINVIFDGSNYDLWAQEICSFFKGRLLWRIVTGEIPKLSKKNGEDEEKFIDRLEKWDGKNHQILTWFRNTCANVVKLDFRRFDTQKRPGIFWHLITPSPTISQLYRRLHRMQQQPDQTIHTYISELQTLWDQLAICDPVWPNVEATKVYADLRDRQHVWHLLMTLRDEFESVQSSLLHRSPLPKLDIVIKDLISEEIRLNTLHAEHVPLSTDMVLATHATQTLPLMFKHLLVILRTNENPLRGCSAITDSQTGEILGTGRKVDRLFELKSLRLPYKNLVGTVTSSIGHARFGHIPTSKLTFLISSGSLGSVKSEHIDCVSCQRSKHHALPFTSSNSVSIAPFDLVHSDIWGPAPHTSQGYGIEHKAYRYWDPISKRLRMSRHVDFWEHKMFSSIVPFQTDKSTTTSFLSNPIIPLFPDKISTATAKLVLTPLWQQAMAEELSALTTKHTWDVVDLPFDKTMVGCKWVYKIKTQADGSIDRYEARLIAKGFTQEYGIAYDETFAPVARLTSVRNLIAIATAKQWKLFQMDVKNAFLNGDLSEEVYMQPPSGYNYPPGKVCRLRKALYGYKQAPRA</sequence>
<comment type="caution">
    <text evidence="3">The sequence shown here is derived from an EMBL/GenBank/DDBJ whole genome shotgun (WGS) entry which is preliminary data.</text>
</comment>